<dbReference type="EMBL" id="CP015103">
    <property type="protein sequence ID" value="ASJ09551.1"/>
    <property type="molecule type" value="Genomic_DNA"/>
</dbReference>
<protein>
    <submittedName>
        <fullName evidence="1">Uncharacterized protein</fullName>
    </submittedName>
</protein>
<accession>A0A2Z2MQB3</accession>
<sequence>MLLTRHARERLVKRLAKRRKLERVYTELWDFLDRSRKIEVNERVVIFTDGTKSLVCARLDCERLSLNEIMERVGSIKGTYECVFFDERIAKETVPRKFLERIPDGTYCFYINREKRSLYVGSEPPLLVITLRPAKKSERNVN</sequence>
<keyword evidence="2" id="KW-1185">Reference proteome</keyword>
<evidence type="ECO:0000313" key="1">
    <source>
        <dbReference type="EMBL" id="ASJ09551.1"/>
    </source>
</evidence>
<dbReference type="AlphaFoldDB" id="A0A2Z2MQB3"/>
<organism evidence="1 2">
    <name type="scientific">Thermococcus siculi</name>
    <dbReference type="NCBI Taxonomy" id="72803"/>
    <lineage>
        <taxon>Archaea</taxon>
        <taxon>Methanobacteriati</taxon>
        <taxon>Methanobacteriota</taxon>
        <taxon>Thermococci</taxon>
        <taxon>Thermococcales</taxon>
        <taxon>Thermococcaceae</taxon>
        <taxon>Thermococcus</taxon>
    </lineage>
</organism>
<gene>
    <name evidence="1" type="ORF">A3L11_10030</name>
</gene>
<dbReference type="Proteomes" id="UP000250125">
    <property type="component" value="Chromosome"/>
</dbReference>
<name>A0A2Z2MQB3_9EURY</name>
<dbReference type="KEGG" id="tsl:A3L11_10030"/>
<dbReference type="OrthoDB" id="85529at2157"/>
<proteinExistence type="predicted"/>
<dbReference type="RefSeq" id="WP_088856777.1">
    <property type="nucleotide sequence ID" value="NZ_CP015103.1"/>
</dbReference>
<reference evidence="1 2" key="1">
    <citation type="submission" date="2016-04" db="EMBL/GenBank/DDBJ databases">
        <title>Complete genome sequence of Thermococcus siculi type strain RG-20.</title>
        <authorList>
            <person name="Oger P.M."/>
        </authorList>
    </citation>
    <scope>NUCLEOTIDE SEQUENCE [LARGE SCALE GENOMIC DNA]</scope>
    <source>
        <strain evidence="1 2">RG-20</strain>
    </source>
</reference>
<evidence type="ECO:0000313" key="2">
    <source>
        <dbReference type="Proteomes" id="UP000250125"/>
    </source>
</evidence>
<dbReference type="GeneID" id="33318579"/>